<evidence type="ECO:0000313" key="2">
    <source>
        <dbReference type="EMBL" id="PON69445.1"/>
    </source>
</evidence>
<dbReference type="OrthoDB" id="10369989at2759"/>
<keyword evidence="3" id="KW-1185">Reference proteome</keyword>
<gene>
    <name evidence="2" type="ORF">PanWU01x14_088860</name>
</gene>
<organism evidence="2 3">
    <name type="scientific">Parasponia andersonii</name>
    <name type="common">Sponia andersonii</name>
    <dbReference type="NCBI Taxonomy" id="3476"/>
    <lineage>
        <taxon>Eukaryota</taxon>
        <taxon>Viridiplantae</taxon>
        <taxon>Streptophyta</taxon>
        <taxon>Embryophyta</taxon>
        <taxon>Tracheophyta</taxon>
        <taxon>Spermatophyta</taxon>
        <taxon>Magnoliopsida</taxon>
        <taxon>eudicotyledons</taxon>
        <taxon>Gunneridae</taxon>
        <taxon>Pentapetalae</taxon>
        <taxon>rosids</taxon>
        <taxon>fabids</taxon>
        <taxon>Rosales</taxon>
        <taxon>Cannabaceae</taxon>
        <taxon>Parasponia</taxon>
    </lineage>
</organism>
<comment type="caution">
    <text evidence="2">The sequence shown here is derived from an EMBL/GenBank/DDBJ whole genome shotgun (WGS) entry which is preliminary data.</text>
</comment>
<protein>
    <submittedName>
        <fullName evidence="2">Uncharacterized protein</fullName>
    </submittedName>
</protein>
<sequence length="61" mass="6997">MGHNDRPQVSPFGRLYSKLNFIGTKQHLVHNYFRVLTDSNDGKDLPVNEGNARNWDEPTAK</sequence>
<dbReference type="AlphaFoldDB" id="A0A2P5D843"/>
<name>A0A2P5D843_PARAD</name>
<dbReference type="Proteomes" id="UP000237105">
    <property type="component" value="Unassembled WGS sequence"/>
</dbReference>
<dbReference type="EMBL" id="JXTB01000056">
    <property type="protein sequence ID" value="PON69445.1"/>
    <property type="molecule type" value="Genomic_DNA"/>
</dbReference>
<accession>A0A2P5D843</accession>
<evidence type="ECO:0000313" key="3">
    <source>
        <dbReference type="Proteomes" id="UP000237105"/>
    </source>
</evidence>
<feature type="region of interest" description="Disordered" evidence="1">
    <location>
        <begin position="39"/>
        <end position="61"/>
    </location>
</feature>
<reference evidence="3" key="1">
    <citation type="submission" date="2016-06" db="EMBL/GenBank/DDBJ databases">
        <title>Parallel loss of symbiosis genes in relatives of nitrogen-fixing non-legume Parasponia.</title>
        <authorList>
            <person name="Van Velzen R."/>
            <person name="Holmer R."/>
            <person name="Bu F."/>
            <person name="Rutten L."/>
            <person name="Van Zeijl A."/>
            <person name="Liu W."/>
            <person name="Santuari L."/>
            <person name="Cao Q."/>
            <person name="Sharma T."/>
            <person name="Shen D."/>
            <person name="Roswanjaya Y."/>
            <person name="Wardhani T."/>
            <person name="Kalhor M.S."/>
            <person name="Jansen J."/>
            <person name="Van den Hoogen J."/>
            <person name="Gungor B."/>
            <person name="Hartog M."/>
            <person name="Hontelez J."/>
            <person name="Verver J."/>
            <person name="Yang W.-C."/>
            <person name="Schijlen E."/>
            <person name="Repin R."/>
            <person name="Schilthuizen M."/>
            <person name="Schranz E."/>
            <person name="Heidstra R."/>
            <person name="Miyata K."/>
            <person name="Fedorova E."/>
            <person name="Kohlen W."/>
            <person name="Bisseling T."/>
            <person name="Smit S."/>
            <person name="Geurts R."/>
        </authorList>
    </citation>
    <scope>NUCLEOTIDE SEQUENCE [LARGE SCALE GENOMIC DNA]</scope>
    <source>
        <strain evidence="3">cv. WU1-14</strain>
    </source>
</reference>
<proteinExistence type="predicted"/>
<evidence type="ECO:0000256" key="1">
    <source>
        <dbReference type="SAM" id="MobiDB-lite"/>
    </source>
</evidence>